<gene>
    <name evidence="1" type="ORF">GLUCOINTEAF2_0203110</name>
</gene>
<evidence type="ECO:0000313" key="1">
    <source>
        <dbReference type="EMBL" id="KPH85896.1"/>
    </source>
</evidence>
<evidence type="ECO:0000313" key="2">
    <source>
        <dbReference type="Proteomes" id="UP000031553"/>
    </source>
</evidence>
<accession>A0A0N0ME03</accession>
<organism evidence="1 2">
    <name type="scientific">Komagataeibacter intermedius AF2</name>
    <dbReference type="NCBI Taxonomy" id="1458464"/>
    <lineage>
        <taxon>Bacteria</taxon>
        <taxon>Pseudomonadati</taxon>
        <taxon>Pseudomonadota</taxon>
        <taxon>Alphaproteobacteria</taxon>
        <taxon>Acetobacterales</taxon>
        <taxon>Acetobacteraceae</taxon>
        <taxon>Komagataeibacter</taxon>
    </lineage>
</organism>
<dbReference type="AlphaFoldDB" id="A0A0N0ME03"/>
<sequence length="80" mass="8826">MRCAILPAQGAAGKWCRRLMRRFVFQAIHDVCLMLDREGAAREATPSGGVIDSQGIKAAHYRRYGWPPASGQADTGRYFG</sequence>
<proteinExistence type="predicted"/>
<protein>
    <submittedName>
        <fullName evidence="1">Transposase</fullName>
    </submittedName>
</protein>
<reference evidence="1 2" key="1">
    <citation type="submission" date="2015-07" db="EMBL/GenBank/DDBJ databases">
        <title>Draft Genome Sequence of Komagataeibacter intermedius Strain AF2, Isolated from Kombucha Tea.</title>
        <authorList>
            <person name="Santos R.A."/>
            <person name="Berretta A.A."/>
            <person name="Barud H.S."/>
            <person name="Ribeiro S.J."/>
            <person name="Gonzalez-Garcia L.N."/>
            <person name="Zucchi T.D."/>
            <person name="Goldman G.H."/>
            <person name="Riano-Pachon D.M."/>
        </authorList>
    </citation>
    <scope>NUCLEOTIDE SEQUENCE [LARGE SCALE GENOMIC DNA]</scope>
    <source>
        <strain evidence="1 2">AF2</strain>
    </source>
</reference>
<name>A0A0N0ME03_9PROT</name>
<dbReference type="EMBL" id="JUFX02000219">
    <property type="protein sequence ID" value="KPH85896.1"/>
    <property type="molecule type" value="Genomic_DNA"/>
</dbReference>
<dbReference type="Proteomes" id="UP000031553">
    <property type="component" value="Unassembled WGS sequence"/>
</dbReference>
<comment type="caution">
    <text evidence="1">The sequence shown here is derived from an EMBL/GenBank/DDBJ whole genome shotgun (WGS) entry which is preliminary data.</text>
</comment>